<organism evidence="3 4">
    <name type="scientific">Bacteroides helcogenes (strain ATCC 35417 / DSM 20613 / JCM 6297 / CCUG 15421 / P 36-108)</name>
    <dbReference type="NCBI Taxonomy" id="693979"/>
    <lineage>
        <taxon>Bacteria</taxon>
        <taxon>Pseudomonadati</taxon>
        <taxon>Bacteroidota</taxon>
        <taxon>Bacteroidia</taxon>
        <taxon>Bacteroidales</taxon>
        <taxon>Bacteroidaceae</taxon>
        <taxon>Bacteroides</taxon>
    </lineage>
</organism>
<name>E6SUB3_BACT6</name>
<keyword evidence="1" id="KW-0175">Coiled coil</keyword>
<dbReference type="PATRIC" id="fig|693979.3.peg.329"/>
<dbReference type="eggNOG" id="COG1502">
    <property type="taxonomic scope" value="Bacteria"/>
</dbReference>
<protein>
    <submittedName>
        <fullName evidence="3">KilA-N, DNA-binding domain protein</fullName>
    </submittedName>
</protein>
<dbReference type="AlphaFoldDB" id="E6SUB3"/>
<evidence type="ECO:0000256" key="1">
    <source>
        <dbReference type="SAM" id="Coils"/>
    </source>
</evidence>
<dbReference type="RefSeq" id="WP_013545948.1">
    <property type="nucleotide sequence ID" value="NC_014933.1"/>
</dbReference>
<evidence type="ECO:0000313" key="4">
    <source>
        <dbReference type="Proteomes" id="UP000008630"/>
    </source>
</evidence>
<proteinExistence type="predicted"/>
<dbReference type="InterPro" id="IPR018873">
    <property type="entry name" value="KilA-N_DNA-bd_domain"/>
</dbReference>
<feature type="domain" description="KilA-N DNA-binding" evidence="2">
    <location>
        <begin position="8"/>
        <end position="92"/>
    </location>
</feature>
<reference evidence="3 4" key="2">
    <citation type="journal article" date="2011" name="Stand. Genomic Sci.">
        <title>Complete genome sequence of Bacteroides helcogenes type strain (P 36-108).</title>
        <authorList>
            <person name="Pati A."/>
            <person name="Gronow S."/>
            <person name="Zeytun A."/>
            <person name="Lapidus A."/>
            <person name="Nolan M."/>
            <person name="Hammon N."/>
            <person name="Deshpande S."/>
            <person name="Cheng J.F."/>
            <person name="Tapia R."/>
            <person name="Han C."/>
            <person name="Goodwin L."/>
            <person name="Pitluck S."/>
            <person name="Liolios K."/>
            <person name="Pagani I."/>
            <person name="Ivanova N."/>
            <person name="Mavromatis K."/>
            <person name="Chen A."/>
            <person name="Palaniappan K."/>
            <person name="Land M."/>
            <person name="Hauser L."/>
            <person name="Chang Y.J."/>
            <person name="Jeffries C.D."/>
            <person name="Detter J.C."/>
            <person name="Brambilla E."/>
            <person name="Rohde M."/>
            <person name="Goker M."/>
            <person name="Woyke T."/>
            <person name="Bristow J."/>
            <person name="Eisen J.A."/>
            <person name="Markowitz V."/>
            <person name="Hugenholtz P."/>
            <person name="Kyrpides N.C."/>
            <person name="Klenk H.P."/>
            <person name="Lucas S."/>
        </authorList>
    </citation>
    <scope>NUCLEOTIDE SEQUENCE [LARGE SCALE GENOMIC DNA]</scope>
    <source>
        <strain evidence="4">ATCC 35417 / DSM 20613 / JCM 6297 / CCUG 15421 / P 36-108</strain>
    </source>
</reference>
<dbReference type="Pfam" id="PF10543">
    <property type="entry name" value="ORF6N"/>
    <property type="match status" value="1"/>
</dbReference>
<dbReference type="Proteomes" id="UP000008630">
    <property type="component" value="Chromosome"/>
</dbReference>
<feature type="coiled-coil region" evidence="1">
    <location>
        <begin position="118"/>
        <end position="152"/>
    </location>
</feature>
<keyword evidence="3" id="KW-0238">DNA-binding</keyword>
<dbReference type="GO" id="GO:0003677">
    <property type="term" value="F:DNA binding"/>
    <property type="evidence" value="ECO:0007669"/>
    <property type="project" value="UniProtKB-KW"/>
</dbReference>
<dbReference type="KEGG" id="bhl:Bache_0302"/>
<sequence length="191" mass="21945">MEIAVIQNKIYEIRGQKVMLDKDLAELYQVEVRVLNQSVKRNIKRFPSDFMFQLSEDEWGNLKSQFVTSSWGGTRKLPFAFTEQGLAMLSGVLNSDIAISVNISIMRAFVAIRKALPQVNTNKELEELKQRVKELEDSSEDTLAAINDLSEDTRKELDDIYMALTELSEKKKLPNRNAIGYVAIQERRKEE</sequence>
<dbReference type="OrthoDB" id="9816206at2"/>
<evidence type="ECO:0000313" key="3">
    <source>
        <dbReference type="EMBL" id="ADV42331.1"/>
    </source>
</evidence>
<dbReference type="EMBL" id="CP002352">
    <property type="protein sequence ID" value="ADV42331.1"/>
    <property type="molecule type" value="Genomic_DNA"/>
</dbReference>
<reference key="1">
    <citation type="submission" date="2010-11" db="EMBL/GenBank/DDBJ databases">
        <title>The complete genome of Bacteroides helcogenes P 36-108.</title>
        <authorList>
            <consortium name="US DOE Joint Genome Institute (JGI-PGF)"/>
            <person name="Lucas S."/>
            <person name="Copeland A."/>
            <person name="Lapidus A."/>
            <person name="Bruce D."/>
            <person name="Goodwin L."/>
            <person name="Pitluck S."/>
            <person name="Kyrpides N."/>
            <person name="Mavromatis K."/>
            <person name="Ivanova N."/>
            <person name="Zeytun A."/>
            <person name="Brettin T."/>
            <person name="Detter J.C."/>
            <person name="Tapia R."/>
            <person name="Han C."/>
            <person name="Land M."/>
            <person name="Hauser L."/>
            <person name="Markowitz V."/>
            <person name="Cheng J.-F."/>
            <person name="Hugenholtz P."/>
            <person name="Woyke T."/>
            <person name="Wu D."/>
            <person name="Gronow S."/>
            <person name="Wellnitz S."/>
            <person name="Brambilla E."/>
            <person name="Klenk H.-P."/>
            <person name="Eisen J.A."/>
        </authorList>
    </citation>
    <scope>NUCLEOTIDE SEQUENCE</scope>
    <source>
        <strain>P 36-108</strain>
    </source>
</reference>
<evidence type="ECO:0000259" key="2">
    <source>
        <dbReference type="Pfam" id="PF10543"/>
    </source>
</evidence>
<accession>E6SUB3</accession>
<gene>
    <name evidence="3" type="ordered locus">Bache_0302</name>
</gene>
<dbReference type="HOGENOM" id="CLU_055403_2_0_10"/>
<keyword evidence="4" id="KW-1185">Reference proteome</keyword>
<dbReference type="STRING" id="693979.Bache_0302"/>